<dbReference type="PANTHER" id="PTHR46082">
    <property type="entry name" value="ATP/GTP-BINDING PROTEIN-RELATED"/>
    <property type="match status" value="1"/>
</dbReference>
<keyword evidence="2" id="KW-1185">Reference proteome</keyword>
<dbReference type="GO" id="GO:0009116">
    <property type="term" value="P:nucleoside metabolic process"/>
    <property type="evidence" value="ECO:0007669"/>
    <property type="project" value="InterPro"/>
</dbReference>
<dbReference type="Gene3D" id="3.40.50.1580">
    <property type="entry name" value="Nucleoside phosphorylase domain"/>
    <property type="match status" value="1"/>
</dbReference>
<dbReference type="GO" id="GO:0003824">
    <property type="term" value="F:catalytic activity"/>
    <property type="evidence" value="ECO:0007669"/>
    <property type="project" value="InterPro"/>
</dbReference>
<dbReference type="HOGENOM" id="CLU_000288_34_22_1"/>
<comment type="caution">
    <text evidence="1">The sequence shown here is derived from an EMBL/GenBank/DDBJ whole genome shotgun (WGS) entry which is preliminary data.</text>
</comment>
<name>G9MS52_HYPVG</name>
<accession>G9MS52</accession>
<dbReference type="PANTHER" id="PTHR46082:SF6">
    <property type="entry name" value="AAA+ ATPASE DOMAIN-CONTAINING PROTEIN-RELATED"/>
    <property type="match status" value="1"/>
</dbReference>
<evidence type="ECO:0000313" key="1">
    <source>
        <dbReference type="EMBL" id="EHK22919.1"/>
    </source>
</evidence>
<dbReference type="SUPFAM" id="SSF53167">
    <property type="entry name" value="Purine and uridine phosphorylases"/>
    <property type="match status" value="1"/>
</dbReference>
<evidence type="ECO:0008006" key="3">
    <source>
        <dbReference type="Google" id="ProtNLM"/>
    </source>
</evidence>
<protein>
    <recommendedName>
        <fullName evidence="3">Nucleoside phosphorylase domain-containing protein</fullName>
    </recommendedName>
</protein>
<dbReference type="RefSeq" id="XP_013957124.1">
    <property type="nucleotide sequence ID" value="XM_014101649.1"/>
</dbReference>
<proteinExistence type="predicted"/>
<dbReference type="GeneID" id="25792777"/>
<evidence type="ECO:0000313" key="2">
    <source>
        <dbReference type="Proteomes" id="UP000007115"/>
    </source>
</evidence>
<dbReference type="OrthoDB" id="1577640at2759"/>
<dbReference type="InParanoid" id="G9MS52"/>
<dbReference type="STRING" id="413071.G9MS52"/>
<dbReference type="AlphaFoldDB" id="G9MS52"/>
<reference evidence="1 2" key="1">
    <citation type="journal article" date="2011" name="Genome Biol.">
        <title>Comparative genome sequence analysis underscores mycoparasitism as the ancestral life style of Trichoderma.</title>
        <authorList>
            <person name="Kubicek C.P."/>
            <person name="Herrera-Estrella A."/>
            <person name="Seidl-Seiboth V."/>
            <person name="Martinez D.A."/>
            <person name="Druzhinina I.S."/>
            <person name="Thon M."/>
            <person name="Zeilinger S."/>
            <person name="Casas-Flores S."/>
            <person name="Horwitz B.A."/>
            <person name="Mukherjee P.K."/>
            <person name="Mukherjee M."/>
            <person name="Kredics L."/>
            <person name="Alcaraz L.D."/>
            <person name="Aerts A."/>
            <person name="Antal Z."/>
            <person name="Atanasova L."/>
            <person name="Cervantes-Badillo M.G."/>
            <person name="Challacombe J."/>
            <person name="Chertkov O."/>
            <person name="McCluskey K."/>
            <person name="Coulpier F."/>
            <person name="Deshpande N."/>
            <person name="von Doehren H."/>
            <person name="Ebbole D.J."/>
            <person name="Esquivel-Naranjo E.U."/>
            <person name="Fekete E."/>
            <person name="Flipphi M."/>
            <person name="Glaser F."/>
            <person name="Gomez-Rodriguez E.Y."/>
            <person name="Gruber S."/>
            <person name="Han C."/>
            <person name="Henrissat B."/>
            <person name="Hermosa R."/>
            <person name="Hernandez-Onate M."/>
            <person name="Karaffa L."/>
            <person name="Kosti I."/>
            <person name="Le Crom S."/>
            <person name="Lindquist E."/>
            <person name="Lucas S."/>
            <person name="Luebeck M."/>
            <person name="Luebeck P.S."/>
            <person name="Margeot A."/>
            <person name="Metz B."/>
            <person name="Misra M."/>
            <person name="Nevalainen H."/>
            <person name="Omann M."/>
            <person name="Packer N."/>
            <person name="Perrone G."/>
            <person name="Uresti-Rivera E.E."/>
            <person name="Salamov A."/>
            <person name="Schmoll M."/>
            <person name="Seiboth B."/>
            <person name="Shapiro H."/>
            <person name="Sukno S."/>
            <person name="Tamayo-Ramos J.A."/>
            <person name="Tisch D."/>
            <person name="Wiest A."/>
            <person name="Wilkinson H.H."/>
            <person name="Zhang M."/>
            <person name="Coutinho P.M."/>
            <person name="Kenerley C.M."/>
            <person name="Monte E."/>
            <person name="Baker S.E."/>
            <person name="Grigoriev I.V."/>
        </authorList>
    </citation>
    <scope>NUCLEOTIDE SEQUENCE [LARGE SCALE GENOMIC DNA]</scope>
    <source>
        <strain evidence="2">Gv29-8 / FGSC 10586</strain>
    </source>
</reference>
<dbReference type="InterPro" id="IPR035994">
    <property type="entry name" value="Nucleoside_phosphorylase_sf"/>
</dbReference>
<dbReference type="EMBL" id="ABDF02000006">
    <property type="protein sequence ID" value="EHK22919.1"/>
    <property type="molecule type" value="Genomic_DNA"/>
</dbReference>
<dbReference type="eggNOG" id="ENOG502SH6F">
    <property type="taxonomic scope" value="Eukaryota"/>
</dbReference>
<dbReference type="VEuPathDB" id="FungiDB:TRIVIDRAFT_29593"/>
<gene>
    <name evidence="1" type="ORF">TRIVIDRAFT_29593</name>
</gene>
<organism evidence="1 2">
    <name type="scientific">Hypocrea virens (strain Gv29-8 / FGSC 10586)</name>
    <name type="common">Gliocladium virens</name>
    <name type="synonym">Trichoderma virens</name>
    <dbReference type="NCBI Taxonomy" id="413071"/>
    <lineage>
        <taxon>Eukaryota</taxon>
        <taxon>Fungi</taxon>
        <taxon>Dikarya</taxon>
        <taxon>Ascomycota</taxon>
        <taxon>Pezizomycotina</taxon>
        <taxon>Sordariomycetes</taxon>
        <taxon>Hypocreomycetidae</taxon>
        <taxon>Hypocreales</taxon>
        <taxon>Hypocreaceae</taxon>
        <taxon>Trichoderma</taxon>
    </lineage>
</organism>
<dbReference type="InterPro" id="IPR053137">
    <property type="entry name" value="NLR-like"/>
</dbReference>
<sequence length="338" mass="37365">MPPPTKDIHRNEYTVGWICALPVEFSAAVAMLDESHQCLEQDNNGGNEYAFGRIAQHNVVIATLPADPADPIAAKAVTEQMKATFPALRLVLQIGVGAGISGAQANIHLGDMLINRSNKSYNKALRYDDEKSIISAYELDASLNAPPQFISNPIMKLNEPGTRSSSTTIPRQNLPSNLYHSNQSDIVLFEAHYNHIERGGGLQCDFARQIYEEEMTGWPVENYGTTGLNNQVMEDVAARSDVFYFEMESSGIATSFLCLVIRAIYNYSDSISCKKRQPCKWGIASLFAKELLSIISRDELAEINSVGEFAKAIAKIRNIENNWDNNIRELGGLEHCCG</sequence>
<dbReference type="Proteomes" id="UP000007115">
    <property type="component" value="Unassembled WGS sequence"/>
</dbReference>